<sequence>MGYVCIRLESDLNPSLTTTVL</sequence>
<dbReference type="EMBL" id="GBXM01082952">
    <property type="protein sequence ID" value="JAH25625.1"/>
    <property type="molecule type" value="Transcribed_RNA"/>
</dbReference>
<evidence type="ECO:0000313" key="1">
    <source>
        <dbReference type="EMBL" id="JAH25625.1"/>
    </source>
</evidence>
<accession>A0A0E9RAV3</accession>
<reference evidence="1" key="1">
    <citation type="submission" date="2014-11" db="EMBL/GenBank/DDBJ databases">
        <authorList>
            <person name="Amaro Gonzalez C."/>
        </authorList>
    </citation>
    <scope>NUCLEOTIDE SEQUENCE</scope>
</reference>
<organism evidence="1">
    <name type="scientific">Anguilla anguilla</name>
    <name type="common">European freshwater eel</name>
    <name type="synonym">Muraena anguilla</name>
    <dbReference type="NCBI Taxonomy" id="7936"/>
    <lineage>
        <taxon>Eukaryota</taxon>
        <taxon>Metazoa</taxon>
        <taxon>Chordata</taxon>
        <taxon>Craniata</taxon>
        <taxon>Vertebrata</taxon>
        <taxon>Euteleostomi</taxon>
        <taxon>Actinopterygii</taxon>
        <taxon>Neopterygii</taxon>
        <taxon>Teleostei</taxon>
        <taxon>Anguilliformes</taxon>
        <taxon>Anguillidae</taxon>
        <taxon>Anguilla</taxon>
    </lineage>
</organism>
<proteinExistence type="predicted"/>
<protein>
    <submittedName>
        <fullName evidence="1">Uncharacterized protein</fullName>
    </submittedName>
</protein>
<name>A0A0E9RAV3_ANGAN</name>
<dbReference type="AlphaFoldDB" id="A0A0E9RAV3"/>
<reference evidence="1" key="2">
    <citation type="journal article" date="2015" name="Fish Shellfish Immunol.">
        <title>Early steps in the European eel (Anguilla anguilla)-Vibrio vulnificus interaction in the gills: Role of the RtxA13 toxin.</title>
        <authorList>
            <person name="Callol A."/>
            <person name="Pajuelo D."/>
            <person name="Ebbesson L."/>
            <person name="Teles M."/>
            <person name="MacKenzie S."/>
            <person name="Amaro C."/>
        </authorList>
    </citation>
    <scope>NUCLEOTIDE SEQUENCE</scope>
</reference>